<keyword evidence="3" id="KW-1185">Reference proteome</keyword>
<reference evidence="2" key="1">
    <citation type="journal article" date="2022" name="bioRxiv">
        <title>Sequencing and chromosome-scale assembly of the giantPleurodeles waltlgenome.</title>
        <authorList>
            <person name="Brown T."/>
            <person name="Elewa A."/>
            <person name="Iarovenko S."/>
            <person name="Subramanian E."/>
            <person name="Araus A.J."/>
            <person name="Petzold A."/>
            <person name="Susuki M."/>
            <person name="Suzuki K.-i.T."/>
            <person name="Hayashi T."/>
            <person name="Toyoda A."/>
            <person name="Oliveira C."/>
            <person name="Osipova E."/>
            <person name="Leigh N.D."/>
            <person name="Simon A."/>
            <person name="Yun M.H."/>
        </authorList>
    </citation>
    <scope>NUCLEOTIDE SEQUENCE</scope>
    <source>
        <strain evidence="2">20211129_DDA</strain>
        <tissue evidence="2">Liver</tissue>
    </source>
</reference>
<feature type="region of interest" description="Disordered" evidence="1">
    <location>
        <begin position="1"/>
        <end position="68"/>
    </location>
</feature>
<dbReference type="AlphaFoldDB" id="A0AAV7PSP0"/>
<proteinExistence type="predicted"/>
<accession>A0AAV7PSP0</accession>
<evidence type="ECO:0000256" key="1">
    <source>
        <dbReference type="SAM" id="MobiDB-lite"/>
    </source>
</evidence>
<feature type="compositionally biased region" description="Basic residues" evidence="1">
    <location>
        <begin position="39"/>
        <end position="55"/>
    </location>
</feature>
<organism evidence="2 3">
    <name type="scientific">Pleurodeles waltl</name>
    <name type="common">Iberian ribbed newt</name>
    <dbReference type="NCBI Taxonomy" id="8319"/>
    <lineage>
        <taxon>Eukaryota</taxon>
        <taxon>Metazoa</taxon>
        <taxon>Chordata</taxon>
        <taxon>Craniata</taxon>
        <taxon>Vertebrata</taxon>
        <taxon>Euteleostomi</taxon>
        <taxon>Amphibia</taxon>
        <taxon>Batrachia</taxon>
        <taxon>Caudata</taxon>
        <taxon>Salamandroidea</taxon>
        <taxon>Salamandridae</taxon>
        <taxon>Pleurodelinae</taxon>
        <taxon>Pleurodeles</taxon>
    </lineage>
</organism>
<gene>
    <name evidence="2" type="ORF">NDU88_008631</name>
</gene>
<dbReference type="EMBL" id="JANPWB010000011">
    <property type="protein sequence ID" value="KAJ1130277.1"/>
    <property type="molecule type" value="Genomic_DNA"/>
</dbReference>
<name>A0AAV7PSP0_PLEWA</name>
<protein>
    <submittedName>
        <fullName evidence="2">Uncharacterized protein</fullName>
    </submittedName>
</protein>
<comment type="caution">
    <text evidence="2">The sequence shown here is derived from an EMBL/GenBank/DDBJ whole genome shotgun (WGS) entry which is preliminary data.</text>
</comment>
<feature type="compositionally biased region" description="Basic and acidic residues" evidence="1">
    <location>
        <begin position="56"/>
        <end position="68"/>
    </location>
</feature>
<evidence type="ECO:0000313" key="3">
    <source>
        <dbReference type="Proteomes" id="UP001066276"/>
    </source>
</evidence>
<evidence type="ECO:0000313" key="2">
    <source>
        <dbReference type="EMBL" id="KAJ1130277.1"/>
    </source>
</evidence>
<dbReference type="Proteomes" id="UP001066276">
    <property type="component" value="Chromosome 7"/>
</dbReference>
<sequence>MHDTCSIPRRPVPRVHVEETARPVRSCKPGPGRLEAQRGHKSARRRRPRGPKHSAHVTDTKKRQRFDF</sequence>